<comment type="similarity">
    <text evidence="1">Belongs to the LysR transcriptional regulatory family.</text>
</comment>
<dbReference type="Gene3D" id="3.40.190.290">
    <property type="match status" value="1"/>
</dbReference>
<dbReference type="Gene3D" id="1.10.10.10">
    <property type="entry name" value="Winged helix-like DNA-binding domain superfamily/Winged helix DNA-binding domain"/>
    <property type="match status" value="1"/>
</dbReference>
<feature type="domain" description="HTH lysR-type" evidence="5">
    <location>
        <begin position="29"/>
        <end position="86"/>
    </location>
</feature>
<keyword evidence="3" id="KW-0238">DNA-binding</keyword>
<keyword evidence="4" id="KW-0804">Transcription</keyword>
<dbReference type="SUPFAM" id="SSF53850">
    <property type="entry name" value="Periplasmic binding protein-like II"/>
    <property type="match status" value="1"/>
</dbReference>
<keyword evidence="2" id="KW-0805">Transcription regulation</keyword>
<evidence type="ECO:0000313" key="6">
    <source>
        <dbReference type="EMBL" id="OXC76588.1"/>
    </source>
</evidence>
<evidence type="ECO:0000256" key="3">
    <source>
        <dbReference type="ARBA" id="ARBA00023125"/>
    </source>
</evidence>
<dbReference type="GO" id="GO:0003700">
    <property type="term" value="F:DNA-binding transcription factor activity"/>
    <property type="evidence" value="ECO:0007669"/>
    <property type="project" value="InterPro"/>
</dbReference>
<dbReference type="PANTHER" id="PTHR30537:SF5">
    <property type="entry name" value="HTH-TYPE TRANSCRIPTIONAL ACTIVATOR TTDR-RELATED"/>
    <property type="match status" value="1"/>
</dbReference>
<dbReference type="InterPro" id="IPR000847">
    <property type="entry name" value="LysR_HTH_N"/>
</dbReference>
<proteinExistence type="inferred from homology"/>
<evidence type="ECO:0000256" key="2">
    <source>
        <dbReference type="ARBA" id="ARBA00023015"/>
    </source>
</evidence>
<dbReference type="GO" id="GO:0043565">
    <property type="term" value="F:sequence-specific DNA binding"/>
    <property type="evidence" value="ECO:0007669"/>
    <property type="project" value="TreeGrafter"/>
</dbReference>
<evidence type="ECO:0000259" key="5">
    <source>
        <dbReference type="PROSITE" id="PS50931"/>
    </source>
</evidence>
<sequence length="334" mass="36531">MQFVSRIRSQSNLALRATQRSGSGAIKVDKLVALTTLLEVAEAGGFSKAAQRLGVATSSVTRLMDALEASLGTALLTRTTRRVSLTDAGTAYVEQISKVLDDLAEADDSIFDSGAAPVGALRISVPTAYSRLCLAPHLATFLSEYPRVVLDVVVADHYVDLAAERIDVAIRIGLPSRDENLVVRKLADNKRFVVASHEYLERHGTPAEPRALTNHECLRFAYGGPHRATRQVWTFRHGATEERVEVRGHLIANNPDVLFEAVLAGRGIALMPEWLVAPEIGAGHLLRLFENIDVNPHAGDSVIYAAYLPNRRHSSKVRTFVQFLAVRVRTPTVE</sequence>
<dbReference type="AlphaFoldDB" id="A0A226X124"/>
<dbReference type="FunFam" id="1.10.10.10:FF:000001">
    <property type="entry name" value="LysR family transcriptional regulator"/>
    <property type="match status" value="1"/>
</dbReference>
<reference evidence="7" key="1">
    <citation type="submission" date="2017-01" db="EMBL/GenBank/DDBJ databases">
        <title>Genome Analysis of Deinococcus marmoris KOPRI26562.</title>
        <authorList>
            <person name="Kim J.H."/>
            <person name="Oh H.-M."/>
        </authorList>
    </citation>
    <scope>NUCLEOTIDE SEQUENCE [LARGE SCALE GENOMIC DNA]</scope>
    <source>
        <strain evidence="7">PAMC 26633</strain>
    </source>
</reference>
<dbReference type="InterPro" id="IPR036388">
    <property type="entry name" value="WH-like_DNA-bd_sf"/>
</dbReference>
<dbReference type="Pfam" id="PF03466">
    <property type="entry name" value="LysR_substrate"/>
    <property type="match status" value="1"/>
</dbReference>
<dbReference type="InterPro" id="IPR058163">
    <property type="entry name" value="LysR-type_TF_proteobact-type"/>
</dbReference>
<name>A0A226X124_CABSO</name>
<dbReference type="EMBL" id="MTHB01000123">
    <property type="protein sequence ID" value="OXC76588.1"/>
    <property type="molecule type" value="Genomic_DNA"/>
</dbReference>
<accession>A0A226X124</accession>
<dbReference type="Proteomes" id="UP000214720">
    <property type="component" value="Unassembled WGS sequence"/>
</dbReference>
<dbReference type="PANTHER" id="PTHR30537">
    <property type="entry name" value="HTH-TYPE TRANSCRIPTIONAL REGULATOR"/>
    <property type="match status" value="1"/>
</dbReference>
<evidence type="ECO:0000256" key="4">
    <source>
        <dbReference type="ARBA" id="ARBA00023163"/>
    </source>
</evidence>
<dbReference type="InterPro" id="IPR036390">
    <property type="entry name" value="WH_DNA-bd_sf"/>
</dbReference>
<dbReference type="PROSITE" id="PS50931">
    <property type="entry name" value="HTH_LYSR"/>
    <property type="match status" value="1"/>
</dbReference>
<evidence type="ECO:0000313" key="7">
    <source>
        <dbReference type="Proteomes" id="UP000214720"/>
    </source>
</evidence>
<dbReference type="GO" id="GO:0006351">
    <property type="term" value="P:DNA-templated transcription"/>
    <property type="evidence" value="ECO:0007669"/>
    <property type="project" value="TreeGrafter"/>
</dbReference>
<evidence type="ECO:0000256" key="1">
    <source>
        <dbReference type="ARBA" id="ARBA00009437"/>
    </source>
</evidence>
<organism evidence="6 7">
    <name type="scientific">Caballeronia sordidicola</name>
    <name type="common">Burkholderia sordidicola</name>
    <dbReference type="NCBI Taxonomy" id="196367"/>
    <lineage>
        <taxon>Bacteria</taxon>
        <taxon>Pseudomonadati</taxon>
        <taxon>Pseudomonadota</taxon>
        <taxon>Betaproteobacteria</taxon>
        <taxon>Burkholderiales</taxon>
        <taxon>Burkholderiaceae</taxon>
        <taxon>Caballeronia</taxon>
    </lineage>
</organism>
<dbReference type="SUPFAM" id="SSF46785">
    <property type="entry name" value="Winged helix' DNA-binding domain"/>
    <property type="match status" value="1"/>
</dbReference>
<comment type="caution">
    <text evidence="6">The sequence shown here is derived from an EMBL/GenBank/DDBJ whole genome shotgun (WGS) entry which is preliminary data.</text>
</comment>
<dbReference type="Pfam" id="PF00126">
    <property type="entry name" value="HTH_1"/>
    <property type="match status" value="1"/>
</dbReference>
<dbReference type="eggNOG" id="COG0583">
    <property type="taxonomic scope" value="Bacteria"/>
</dbReference>
<protein>
    <submittedName>
        <fullName evidence="6">Transcriptional regulator, LysR family</fullName>
    </submittedName>
</protein>
<dbReference type="InterPro" id="IPR005119">
    <property type="entry name" value="LysR_subst-bd"/>
</dbReference>
<dbReference type="CDD" id="cd08422">
    <property type="entry name" value="PBP2_CrgA_like"/>
    <property type="match status" value="1"/>
</dbReference>
<gene>
    <name evidence="6" type="ORF">BSU04_21465</name>
</gene>